<keyword evidence="2" id="KW-0560">Oxidoreductase</keyword>
<dbReference type="Gene3D" id="1.20.1290.10">
    <property type="entry name" value="AhpD-like"/>
    <property type="match status" value="1"/>
</dbReference>
<evidence type="ECO:0000259" key="1">
    <source>
        <dbReference type="Pfam" id="PF02627"/>
    </source>
</evidence>
<dbReference type="Proteomes" id="UP000321304">
    <property type="component" value="Unassembled WGS sequence"/>
</dbReference>
<dbReference type="GO" id="GO:0051920">
    <property type="term" value="F:peroxiredoxin activity"/>
    <property type="evidence" value="ECO:0007669"/>
    <property type="project" value="InterPro"/>
</dbReference>
<dbReference type="RefSeq" id="WP_146984577.1">
    <property type="nucleotide sequence ID" value="NZ_VITY01000001.1"/>
</dbReference>
<sequence length="155" mass="17012">MSMRIDYNKAAPAGIKALGGVYGYLTQCGLSAQLIELVYLRISQINGCAYCLDMHTRSLLKMGVGTEKLALLQVWREAEALFDTEERAALAWAETVTRVAETAIPDEDYQAARTVFNEKQLVDLTIAIGLMNTYNRIAIGFRNPPQAVAEHSAAA</sequence>
<dbReference type="Pfam" id="PF02627">
    <property type="entry name" value="CMD"/>
    <property type="match status" value="1"/>
</dbReference>
<dbReference type="PANTHER" id="PTHR34846:SF10">
    <property type="entry name" value="CYTOPLASMIC PROTEIN"/>
    <property type="match status" value="1"/>
</dbReference>
<gene>
    <name evidence="2" type="ORF">FBZ93_101731</name>
</gene>
<dbReference type="NCBIfam" id="TIGR00778">
    <property type="entry name" value="ahpD_dom"/>
    <property type="match status" value="1"/>
</dbReference>
<feature type="domain" description="Carboxymuconolactone decarboxylase-like" evidence="1">
    <location>
        <begin position="22"/>
        <end position="94"/>
    </location>
</feature>
<dbReference type="InterPro" id="IPR004675">
    <property type="entry name" value="AhpD_core"/>
</dbReference>
<comment type="caution">
    <text evidence="2">The sequence shown here is derived from an EMBL/GenBank/DDBJ whole genome shotgun (WGS) entry which is preliminary data.</text>
</comment>
<organism evidence="2 3">
    <name type="scientific">Bradyrhizobium macuxiense</name>
    <dbReference type="NCBI Taxonomy" id="1755647"/>
    <lineage>
        <taxon>Bacteria</taxon>
        <taxon>Pseudomonadati</taxon>
        <taxon>Pseudomonadota</taxon>
        <taxon>Alphaproteobacteria</taxon>
        <taxon>Hyphomicrobiales</taxon>
        <taxon>Nitrobacteraceae</taxon>
        <taxon>Bradyrhizobium</taxon>
    </lineage>
</organism>
<evidence type="ECO:0000313" key="3">
    <source>
        <dbReference type="Proteomes" id="UP000321304"/>
    </source>
</evidence>
<proteinExistence type="predicted"/>
<dbReference type="EMBL" id="VITY01000001">
    <property type="protein sequence ID" value="TWC07438.1"/>
    <property type="molecule type" value="Genomic_DNA"/>
</dbReference>
<name>A0A560MJ88_9BRAD</name>
<evidence type="ECO:0000313" key="2">
    <source>
        <dbReference type="EMBL" id="TWC07438.1"/>
    </source>
</evidence>
<dbReference type="PANTHER" id="PTHR34846">
    <property type="entry name" value="4-CARBOXYMUCONOLACTONE DECARBOXYLASE FAMILY PROTEIN (AFU_ORTHOLOGUE AFUA_6G11590)"/>
    <property type="match status" value="1"/>
</dbReference>
<keyword evidence="2" id="KW-0575">Peroxidase</keyword>
<accession>A0A560MJ88</accession>
<dbReference type="InterPro" id="IPR029032">
    <property type="entry name" value="AhpD-like"/>
</dbReference>
<dbReference type="OrthoDB" id="9801997at2"/>
<dbReference type="STRING" id="1755647.AS156_13565"/>
<dbReference type="SUPFAM" id="SSF69118">
    <property type="entry name" value="AhpD-like"/>
    <property type="match status" value="1"/>
</dbReference>
<reference evidence="2 3" key="1">
    <citation type="submission" date="2019-06" db="EMBL/GenBank/DDBJ databases">
        <title>Genomic Encyclopedia of Type Strains, Phase IV (KMG-V): Genome sequencing to study the core and pangenomes of soil and plant-associated prokaryotes.</title>
        <authorList>
            <person name="Whitman W."/>
        </authorList>
    </citation>
    <scope>NUCLEOTIDE SEQUENCE [LARGE SCALE GENOMIC DNA]</scope>
    <source>
        <strain evidence="2 3">BR 10355</strain>
    </source>
</reference>
<dbReference type="InterPro" id="IPR003779">
    <property type="entry name" value="CMD-like"/>
</dbReference>
<dbReference type="AlphaFoldDB" id="A0A560MJ88"/>
<keyword evidence="3" id="KW-1185">Reference proteome</keyword>
<protein>
    <submittedName>
        <fullName evidence="2">AhpD family alkylhydroperoxidase</fullName>
    </submittedName>
</protein>